<evidence type="ECO:0000256" key="13">
    <source>
        <dbReference type="SAM" id="Phobius"/>
    </source>
</evidence>
<gene>
    <name evidence="14" type="primary">ATP8</name>
</gene>
<comment type="subunit">
    <text evidence="3">F-type ATPases have 2 components, CF(1) - the catalytic core - and CF(0) - the membrane proton channel.</text>
</comment>
<evidence type="ECO:0000313" key="14">
    <source>
        <dbReference type="EMBL" id="AML26571.1"/>
    </source>
</evidence>
<keyword evidence="6 12" id="KW-0812">Transmembrane</keyword>
<comment type="subcellular location">
    <subcellularLocation>
        <location evidence="1 12">Mitochondrion membrane</location>
        <topology evidence="1 12">Single-pass membrane protein</topology>
    </subcellularLocation>
</comment>
<keyword evidence="9 12" id="KW-0406">Ion transport</keyword>
<feature type="transmembrane region" description="Helical" evidence="13">
    <location>
        <begin position="6"/>
        <end position="31"/>
    </location>
</feature>
<comment type="similarity">
    <text evidence="2 12">Belongs to the ATPase protein 8 family.</text>
</comment>
<evidence type="ECO:0000256" key="2">
    <source>
        <dbReference type="ARBA" id="ARBA00008892"/>
    </source>
</evidence>
<sequence>MPQMAPLNWLMLFIMFIMSFMLFNYINYYMFIYTPKSFKSKLNLKQMNWKW</sequence>
<evidence type="ECO:0000256" key="6">
    <source>
        <dbReference type="ARBA" id="ARBA00022692"/>
    </source>
</evidence>
<reference evidence="14" key="1">
    <citation type="submission" date="2015-09" db="EMBL/GenBank/DDBJ databases">
        <title>Capturing the unknown biodiversity of arthropods in tropical forests using metagenomics.</title>
        <authorList>
            <person name="Andujar C."/>
            <person name="Creedy T.J."/>
            <person name="Garner B."/>
            <person name="Canty R."/>
            <person name="Warner H.B."/>
            <person name="Lipecki J."/>
            <person name="Crampton-Platt A."/>
            <person name="Gabrielli M."/>
            <person name="Croydon-Veleslavov I.A."/>
            <person name="Lim J.L."/>
            <person name="Linard B."/>
            <person name="Vogler A."/>
        </authorList>
    </citation>
    <scope>NUCLEOTIDE SEQUENCE</scope>
</reference>
<evidence type="ECO:0000256" key="5">
    <source>
        <dbReference type="ARBA" id="ARBA00022547"/>
    </source>
</evidence>
<evidence type="ECO:0000256" key="11">
    <source>
        <dbReference type="ARBA" id="ARBA00023136"/>
    </source>
</evidence>
<dbReference type="EMBL" id="KT696249">
    <property type="protein sequence ID" value="AML26571.1"/>
    <property type="molecule type" value="Genomic_DNA"/>
</dbReference>
<dbReference type="InterPro" id="IPR001421">
    <property type="entry name" value="ATP8_metazoa"/>
</dbReference>
<geneLocation type="mitochondrion" evidence="14"/>
<proteinExistence type="inferred from homology"/>
<accession>A0A126TG30</accession>
<evidence type="ECO:0000256" key="8">
    <source>
        <dbReference type="ARBA" id="ARBA00022989"/>
    </source>
</evidence>
<evidence type="ECO:0000256" key="10">
    <source>
        <dbReference type="ARBA" id="ARBA00023128"/>
    </source>
</evidence>
<organism evidence="14">
    <name type="scientific">Staphylinidae sp. BMNH 1274705</name>
    <dbReference type="NCBI Taxonomy" id="1796598"/>
    <lineage>
        <taxon>Eukaryota</taxon>
        <taxon>Metazoa</taxon>
        <taxon>Ecdysozoa</taxon>
        <taxon>Arthropoda</taxon>
        <taxon>Hexapoda</taxon>
        <taxon>Insecta</taxon>
        <taxon>Pterygota</taxon>
        <taxon>Neoptera</taxon>
        <taxon>Endopterygota</taxon>
        <taxon>Coleoptera</taxon>
        <taxon>Polyphaga</taxon>
        <taxon>Staphyliniformia</taxon>
        <taxon>Staphylinidae</taxon>
    </lineage>
</organism>
<dbReference type="Pfam" id="PF00895">
    <property type="entry name" value="ATP-synt_8"/>
    <property type="match status" value="1"/>
</dbReference>
<dbReference type="AlphaFoldDB" id="A0A126TG30"/>
<dbReference type="GO" id="GO:0015078">
    <property type="term" value="F:proton transmembrane transporter activity"/>
    <property type="evidence" value="ECO:0007669"/>
    <property type="project" value="InterPro"/>
</dbReference>
<dbReference type="GO" id="GO:0031966">
    <property type="term" value="C:mitochondrial membrane"/>
    <property type="evidence" value="ECO:0007669"/>
    <property type="project" value="UniProtKB-SubCell"/>
</dbReference>
<evidence type="ECO:0000256" key="7">
    <source>
        <dbReference type="ARBA" id="ARBA00022781"/>
    </source>
</evidence>
<keyword evidence="4 12" id="KW-0813">Transport</keyword>
<keyword evidence="7 12" id="KW-0375">Hydrogen ion transport</keyword>
<keyword evidence="5 12" id="KW-0138">CF(0)</keyword>
<keyword evidence="10 12" id="KW-0496">Mitochondrion</keyword>
<evidence type="ECO:0000256" key="9">
    <source>
        <dbReference type="ARBA" id="ARBA00023065"/>
    </source>
</evidence>
<dbReference type="GO" id="GO:0045259">
    <property type="term" value="C:proton-transporting ATP synthase complex"/>
    <property type="evidence" value="ECO:0007669"/>
    <property type="project" value="UniProtKB-KW"/>
</dbReference>
<keyword evidence="11 13" id="KW-0472">Membrane</keyword>
<evidence type="ECO:0000256" key="1">
    <source>
        <dbReference type="ARBA" id="ARBA00004304"/>
    </source>
</evidence>
<keyword evidence="8 13" id="KW-1133">Transmembrane helix</keyword>
<dbReference type="GO" id="GO:0015986">
    <property type="term" value="P:proton motive force-driven ATP synthesis"/>
    <property type="evidence" value="ECO:0007669"/>
    <property type="project" value="InterPro"/>
</dbReference>
<evidence type="ECO:0000256" key="4">
    <source>
        <dbReference type="ARBA" id="ARBA00022448"/>
    </source>
</evidence>
<evidence type="ECO:0000256" key="3">
    <source>
        <dbReference type="ARBA" id="ARBA00011291"/>
    </source>
</evidence>
<evidence type="ECO:0000256" key="12">
    <source>
        <dbReference type="RuleBase" id="RU003661"/>
    </source>
</evidence>
<name>A0A126TG30_9COLE</name>
<protein>
    <recommendedName>
        <fullName evidence="12">ATP synthase complex subunit 8</fullName>
    </recommendedName>
</protein>